<reference evidence="1 2" key="1">
    <citation type="submission" date="2016-01" db="EMBL/GenBank/DDBJ databases">
        <title>Genome Sequences of Twelve Sporeforming Bacillus Species Isolated from Foods.</title>
        <authorList>
            <person name="Berendsen E.M."/>
            <person name="Wells-Bennik M.H."/>
            <person name="Krawcyk A.O."/>
            <person name="De Jong A."/>
            <person name="Holsappel S."/>
            <person name="Eijlander R.T."/>
            <person name="Kuipers O.P."/>
        </authorList>
    </citation>
    <scope>NUCLEOTIDE SEQUENCE [LARGE SCALE GENOMIC DNA]</scope>
    <source>
        <strain evidence="1 2">B4099</strain>
    </source>
</reference>
<dbReference type="AlphaFoldDB" id="A0A150KID8"/>
<name>A0A150KID8_HEYCO</name>
<comment type="caution">
    <text evidence="1">The sequence shown here is derived from an EMBL/GenBank/DDBJ whole genome shotgun (WGS) entry which is preliminary data.</text>
</comment>
<proteinExistence type="predicted"/>
<dbReference type="PATRIC" id="fig|1398.25.peg.1474"/>
<sequence length="45" mass="5494">MQRIIHYRRHTAGLTGAGPWFLYLSKNILNKFVFLFQFIFYNTIR</sequence>
<dbReference type="Proteomes" id="UP000075304">
    <property type="component" value="Unassembled WGS sequence"/>
</dbReference>
<gene>
    <name evidence="1" type="ORF">B4099_1407</name>
</gene>
<evidence type="ECO:0000313" key="1">
    <source>
        <dbReference type="EMBL" id="KYC72354.1"/>
    </source>
</evidence>
<dbReference type="EMBL" id="LQYI01000020">
    <property type="protein sequence ID" value="KYC72354.1"/>
    <property type="molecule type" value="Genomic_DNA"/>
</dbReference>
<organism evidence="1 2">
    <name type="scientific">Heyndrickxia coagulans</name>
    <name type="common">Weizmannia coagulans</name>
    <dbReference type="NCBI Taxonomy" id="1398"/>
    <lineage>
        <taxon>Bacteria</taxon>
        <taxon>Bacillati</taxon>
        <taxon>Bacillota</taxon>
        <taxon>Bacilli</taxon>
        <taxon>Bacillales</taxon>
        <taxon>Bacillaceae</taxon>
        <taxon>Heyndrickxia</taxon>
    </lineage>
</organism>
<protein>
    <submittedName>
        <fullName evidence="1">Uncharacterized protein</fullName>
    </submittedName>
</protein>
<evidence type="ECO:0000313" key="2">
    <source>
        <dbReference type="Proteomes" id="UP000075304"/>
    </source>
</evidence>
<accession>A0A150KID8</accession>